<organism evidence="1 2">
    <name type="scientific">Aquamicrobium defluvii</name>
    <dbReference type="NCBI Taxonomy" id="69279"/>
    <lineage>
        <taxon>Bacteria</taxon>
        <taxon>Pseudomonadati</taxon>
        <taxon>Pseudomonadota</taxon>
        <taxon>Alphaproteobacteria</taxon>
        <taxon>Hyphomicrobiales</taxon>
        <taxon>Phyllobacteriaceae</taxon>
        <taxon>Aquamicrobium</taxon>
    </lineage>
</organism>
<dbReference type="STRING" id="69279.BG36_09140"/>
<evidence type="ECO:0000313" key="1">
    <source>
        <dbReference type="EMBL" id="EXL04955.1"/>
    </source>
</evidence>
<evidence type="ECO:0000313" key="2">
    <source>
        <dbReference type="Proteomes" id="UP000019849"/>
    </source>
</evidence>
<sequence length="67" mass="7048">MTTSRDRRPYIAAATAIIATAAMMAGCARPGRELKAPCAPLGYVDDPACGPLKPVNATPFENVIEDE</sequence>
<dbReference type="AlphaFoldDB" id="A0A011V974"/>
<reference evidence="1 2" key="1">
    <citation type="submission" date="2014-02" db="EMBL/GenBank/DDBJ databases">
        <title>Aquamicrobium defluvii Genome sequencing.</title>
        <authorList>
            <person name="Wang X."/>
        </authorList>
    </citation>
    <scope>NUCLEOTIDE SEQUENCE [LARGE SCALE GENOMIC DNA]</scope>
    <source>
        <strain evidence="1 2">W13Z1</strain>
    </source>
</reference>
<comment type="caution">
    <text evidence="1">The sequence shown here is derived from an EMBL/GenBank/DDBJ whole genome shotgun (WGS) entry which is preliminary data.</text>
</comment>
<dbReference type="Proteomes" id="UP000019849">
    <property type="component" value="Unassembled WGS sequence"/>
</dbReference>
<evidence type="ECO:0008006" key="3">
    <source>
        <dbReference type="Google" id="ProtNLM"/>
    </source>
</evidence>
<dbReference type="RefSeq" id="WP_035027888.1">
    <property type="nucleotide sequence ID" value="NZ_KK073892.1"/>
</dbReference>
<gene>
    <name evidence="1" type="ORF">BG36_09140</name>
</gene>
<dbReference type="HOGENOM" id="CLU_2803097_0_0_5"/>
<protein>
    <recommendedName>
        <fullName evidence="3">Lipoprotein</fullName>
    </recommendedName>
</protein>
<name>A0A011V974_9HYPH</name>
<dbReference type="PATRIC" id="fig|69279.3.peg.2925"/>
<dbReference type="EMBL" id="JENY01000020">
    <property type="protein sequence ID" value="EXL04955.1"/>
    <property type="molecule type" value="Genomic_DNA"/>
</dbReference>
<accession>A0A011V974</accession>
<proteinExistence type="predicted"/>
<dbReference type="PROSITE" id="PS51257">
    <property type="entry name" value="PROKAR_LIPOPROTEIN"/>
    <property type="match status" value="1"/>
</dbReference>